<protein>
    <recommendedName>
        <fullName evidence="1">Poly(A) RNA polymerase mitochondrial-like central palm domain-containing protein</fullName>
    </recommendedName>
</protein>
<dbReference type="Gene3D" id="3.30.460.10">
    <property type="entry name" value="Beta Polymerase, domain 2"/>
    <property type="match status" value="1"/>
</dbReference>
<dbReference type="EMBL" id="ASGP02000008">
    <property type="protein sequence ID" value="KAH9493491.1"/>
    <property type="molecule type" value="Genomic_DNA"/>
</dbReference>
<comment type="caution">
    <text evidence="3">The sequence shown here is derived from an EMBL/GenBank/DDBJ whole genome shotgun (WGS) entry which is preliminary data.</text>
</comment>
<sequence>MYGSIVFWPSLLNDKLIWKTSALLGRKFTTFNQMIVHNKRLARRSLLVEDGTANLRHLWLKDDENLNGQLFDSRAESIIRWRIDSNGSIQGGPHSKRFFLVQFCDDQHYVNGCQYLQSKYGTTIHNNVCFLTNDRRTWPKVSNDKIKIFIQPDILSNCSIDRYRIFRADNNHLIGQFDDYLLKPATSMRYKQWFERQKIKPSDSRITHLISKVMQGQHLIPISQHRIRFLICQQLEQLFQSKLSKRTSSNQFRLIPFGSDVSGFGMEDSDLDLCLVEDGGQHKVHTHRSVRILRSLSSTMESTIKINNRLHVKHFKQIQRIFRAFVPIIKCRSRLMPSLNVDVSVDTECNSGVQMAAYLHYCSHSCPSVRGLILLLKFWAKHHGIIHSNPGEWFSSFQLTILVIAYLQSERIILTINDWENQIYSSQTAIEKRDADVSDQILQHVHGFFQFVIEYNFWTQAIDLRTGQIDLAKPLTSKTSACYVINPFLTHLNITKTVSDAELERFLCFCKQSLQLMQRNDFQCIDLFTGRIDDRLYAYTNINE</sequence>
<gene>
    <name evidence="3" type="ORF">DERF_014232</name>
    <name evidence="2" type="ORF">HUG17_4133</name>
</gene>
<dbReference type="CDD" id="cd05402">
    <property type="entry name" value="NT_PAP_TUTase"/>
    <property type="match status" value="1"/>
</dbReference>
<dbReference type="AlphaFoldDB" id="A0A922HH59"/>
<dbReference type="Gene3D" id="1.10.1410.10">
    <property type="match status" value="1"/>
</dbReference>
<reference evidence="3" key="1">
    <citation type="submission" date="2013-05" db="EMBL/GenBank/DDBJ databases">
        <authorList>
            <person name="Yim A.K.Y."/>
            <person name="Chan T.F."/>
            <person name="Ji K.M."/>
            <person name="Liu X.Y."/>
            <person name="Zhou J.W."/>
            <person name="Li R.Q."/>
            <person name="Yang K.Y."/>
            <person name="Li J."/>
            <person name="Li M."/>
            <person name="Law P.T.W."/>
            <person name="Wu Y.L."/>
            <person name="Cai Z.L."/>
            <person name="Qin H."/>
            <person name="Bao Y."/>
            <person name="Leung R.K.K."/>
            <person name="Ng P.K.S."/>
            <person name="Zou J."/>
            <person name="Zhong X.J."/>
            <person name="Ran P.X."/>
            <person name="Zhong N.S."/>
            <person name="Liu Z.G."/>
            <person name="Tsui S.K.W."/>
        </authorList>
    </citation>
    <scope>NUCLEOTIDE SEQUENCE</scope>
    <source>
        <strain evidence="3">Derf</strain>
        <tissue evidence="3">Whole organism</tissue>
    </source>
</reference>
<proteinExistence type="predicted"/>
<accession>A0A922HH59</accession>
<name>A0A922HH59_DERFA</name>
<reference evidence="2" key="3">
    <citation type="journal article" date="2021" name="World Allergy Organ. J.">
        <title>Chromosome-level assembly of Dermatophagoides farinae genome and transcriptome reveals two novel allergens Der f 37 and Der f 39.</title>
        <authorList>
            <person name="Chen J."/>
            <person name="Cai Z."/>
            <person name="Fan D."/>
            <person name="Hu J."/>
            <person name="Hou Y."/>
            <person name="He Y."/>
            <person name="Zhang Z."/>
            <person name="Zhao Z."/>
            <person name="Gao P."/>
            <person name="Hu W."/>
            <person name="Sun J."/>
            <person name="Li J."/>
            <person name="Ji K."/>
        </authorList>
    </citation>
    <scope>NUCLEOTIDE SEQUENCE</scope>
    <source>
        <strain evidence="2">JKM2019</strain>
    </source>
</reference>
<dbReference type="PANTHER" id="PTHR12271:SF127">
    <property type="entry name" value="SPECKLE TARGETED PIP5K1A-REGULATED POLY(A) POLYMERASE"/>
    <property type="match status" value="1"/>
</dbReference>
<dbReference type="Proteomes" id="UP000790347">
    <property type="component" value="Unassembled WGS sequence"/>
</dbReference>
<reference evidence="3" key="4">
    <citation type="journal article" date="2022" name="Res Sq">
        <title>Comparative Genomics Reveals Insights into the Divergent Evolution of Astigmatic Mites and Household Pest Adaptations.</title>
        <authorList>
            <person name="Xiong Q."/>
            <person name="Wan A.T.-Y."/>
            <person name="Liu X.-Y."/>
            <person name="Fung C.S.-H."/>
            <person name="Xiao X."/>
            <person name="Malainual N."/>
            <person name="Hou J."/>
            <person name="Wang L."/>
            <person name="Wang M."/>
            <person name="Yang K."/>
            <person name="Cui Y."/>
            <person name="Leung E."/>
            <person name="Nong W."/>
            <person name="Shin S.-K."/>
            <person name="Au S."/>
            <person name="Jeong K.Y."/>
            <person name="Chew F.T."/>
            <person name="Hui J."/>
            <person name="Leung T.F."/>
            <person name="Tungtrongchitr A."/>
            <person name="Zhong N."/>
            <person name="Liu Z."/>
            <person name="Tsui S."/>
        </authorList>
    </citation>
    <scope>NUCLEOTIDE SEQUENCE</scope>
    <source>
        <strain evidence="3">Derf</strain>
        <tissue evidence="3">Whole organism</tissue>
    </source>
</reference>
<reference evidence="2" key="2">
    <citation type="submission" date="2020-06" db="EMBL/GenBank/DDBJ databases">
        <authorList>
            <person name="Ji K."/>
            <person name="Li J."/>
        </authorList>
    </citation>
    <scope>NUCLEOTIDE SEQUENCE</scope>
    <source>
        <strain evidence="2">JKM2019</strain>
        <tissue evidence="2">Whole body</tissue>
    </source>
</reference>
<evidence type="ECO:0000259" key="1">
    <source>
        <dbReference type="Pfam" id="PF22600"/>
    </source>
</evidence>
<keyword evidence="4" id="KW-1185">Reference proteome</keyword>
<dbReference type="PANTHER" id="PTHR12271">
    <property type="entry name" value="POLY A POLYMERASE CID PAP -RELATED"/>
    <property type="match status" value="1"/>
</dbReference>
<evidence type="ECO:0000313" key="3">
    <source>
        <dbReference type="EMBL" id="KAH9493491.1"/>
    </source>
</evidence>
<dbReference type="GO" id="GO:0031123">
    <property type="term" value="P:RNA 3'-end processing"/>
    <property type="evidence" value="ECO:0007669"/>
    <property type="project" value="TreeGrafter"/>
</dbReference>
<dbReference type="SUPFAM" id="SSF81631">
    <property type="entry name" value="PAP/OAS1 substrate-binding domain"/>
    <property type="match status" value="1"/>
</dbReference>
<evidence type="ECO:0000313" key="4">
    <source>
        <dbReference type="Proteomes" id="UP000790347"/>
    </source>
</evidence>
<evidence type="ECO:0000313" key="2">
    <source>
        <dbReference type="EMBL" id="KAH7640100.1"/>
    </source>
</evidence>
<dbReference type="EMBL" id="SDOV01000007">
    <property type="protein sequence ID" value="KAH7640100.1"/>
    <property type="molecule type" value="Genomic_DNA"/>
</dbReference>
<dbReference type="SUPFAM" id="SSF81301">
    <property type="entry name" value="Nucleotidyltransferase"/>
    <property type="match status" value="1"/>
</dbReference>
<organism evidence="3 4">
    <name type="scientific">Dermatophagoides farinae</name>
    <name type="common">American house dust mite</name>
    <dbReference type="NCBI Taxonomy" id="6954"/>
    <lineage>
        <taxon>Eukaryota</taxon>
        <taxon>Metazoa</taxon>
        <taxon>Ecdysozoa</taxon>
        <taxon>Arthropoda</taxon>
        <taxon>Chelicerata</taxon>
        <taxon>Arachnida</taxon>
        <taxon>Acari</taxon>
        <taxon>Acariformes</taxon>
        <taxon>Sarcoptiformes</taxon>
        <taxon>Astigmata</taxon>
        <taxon>Psoroptidia</taxon>
        <taxon>Analgoidea</taxon>
        <taxon>Pyroglyphidae</taxon>
        <taxon>Dermatophagoidinae</taxon>
        <taxon>Dermatophagoides</taxon>
    </lineage>
</organism>
<dbReference type="OrthoDB" id="434989at2759"/>
<dbReference type="GO" id="GO:1990817">
    <property type="term" value="F:poly(A) RNA polymerase activity"/>
    <property type="evidence" value="ECO:0007669"/>
    <property type="project" value="TreeGrafter"/>
</dbReference>
<dbReference type="Pfam" id="PF22600">
    <property type="entry name" value="MTPAP-like_central"/>
    <property type="match status" value="1"/>
</dbReference>
<dbReference type="Proteomes" id="UP000828236">
    <property type="component" value="Unassembled WGS sequence"/>
</dbReference>
<dbReference type="InterPro" id="IPR054708">
    <property type="entry name" value="MTPAP-like_central"/>
</dbReference>
<dbReference type="InterPro" id="IPR043519">
    <property type="entry name" value="NT_sf"/>
</dbReference>
<feature type="domain" description="Poly(A) RNA polymerase mitochondrial-like central palm" evidence="1">
    <location>
        <begin position="223"/>
        <end position="347"/>
    </location>
</feature>